<feature type="compositionally biased region" description="Acidic residues" evidence="6">
    <location>
        <begin position="207"/>
        <end position="221"/>
    </location>
</feature>
<dbReference type="PANTHER" id="PTHR12684">
    <property type="entry name" value="PUTATIVE PHOSPHOTRANSFERASE"/>
    <property type="match status" value="1"/>
</dbReference>
<dbReference type="InterPro" id="IPR042080">
    <property type="entry name" value="RNA_2'-PTrans_N"/>
</dbReference>
<proteinExistence type="inferred from homology"/>
<dbReference type="InterPro" id="IPR022928">
    <property type="entry name" value="RNA_2'-PTrans_KptA"/>
</dbReference>
<evidence type="ECO:0000313" key="8">
    <source>
        <dbReference type="Proteomes" id="UP001254813"/>
    </source>
</evidence>
<dbReference type="InterPro" id="IPR042081">
    <property type="entry name" value="RNA_2'-PTrans_C"/>
</dbReference>
<comment type="function">
    <text evidence="4 5">Removes the 2'-phosphate from RNA via an intermediate in which the phosphate is ADP-ribosylated by NAD followed by a presumed transesterification to release the RNA and generate ADP-ribose 1''-2''-cyclic phosphate (APPR&gt;P). May function as an ADP-ribosylase.</text>
</comment>
<evidence type="ECO:0000313" key="7">
    <source>
        <dbReference type="EMBL" id="MDS0295566.1"/>
    </source>
</evidence>
<dbReference type="PANTHER" id="PTHR12684:SF2">
    <property type="entry name" value="TRNA 2'-PHOSPHOTRANSFERASE 1"/>
    <property type="match status" value="1"/>
</dbReference>
<evidence type="ECO:0000256" key="6">
    <source>
        <dbReference type="SAM" id="MobiDB-lite"/>
    </source>
</evidence>
<dbReference type="Pfam" id="PF01885">
    <property type="entry name" value="PTS_2-RNA"/>
    <property type="match status" value="1"/>
</dbReference>
<keyword evidence="8" id="KW-1185">Reference proteome</keyword>
<evidence type="ECO:0000256" key="2">
    <source>
        <dbReference type="ARBA" id="ARBA00022679"/>
    </source>
</evidence>
<dbReference type="HAMAP" id="MF_00299">
    <property type="entry name" value="KptA"/>
    <property type="match status" value="1"/>
</dbReference>
<evidence type="ECO:0000256" key="4">
    <source>
        <dbReference type="ARBA" id="ARBA00025212"/>
    </source>
</evidence>
<dbReference type="SUPFAM" id="SSF56399">
    <property type="entry name" value="ADP-ribosylation"/>
    <property type="match status" value="1"/>
</dbReference>
<dbReference type="EMBL" id="JAMQOQ010000004">
    <property type="protein sequence ID" value="MDS0295566.1"/>
    <property type="molecule type" value="Genomic_DNA"/>
</dbReference>
<feature type="compositionally biased region" description="Low complexity" evidence="6">
    <location>
        <begin position="222"/>
        <end position="231"/>
    </location>
</feature>
<dbReference type="EC" id="2.7.1.-" evidence="5"/>
<protein>
    <recommendedName>
        <fullName evidence="5">Probable RNA 2'-phosphotransferase</fullName>
        <ecNumber evidence="5">2.7.1.-</ecNumber>
    </recommendedName>
</protein>
<comment type="caution">
    <text evidence="7">The sequence shown here is derived from an EMBL/GenBank/DDBJ whole genome shotgun (WGS) entry which is preliminary data.</text>
</comment>
<evidence type="ECO:0000256" key="3">
    <source>
        <dbReference type="ARBA" id="ARBA00023027"/>
    </source>
</evidence>
<dbReference type="Gene3D" id="1.10.10.970">
    <property type="entry name" value="RNA 2'-phosphotransferase, Tpt1/KptA family, N-terminal domain"/>
    <property type="match status" value="1"/>
</dbReference>
<sequence>MIRVCEDHGHFEGDGCPACGDEGRKILDDERRTRLSKFVSGALRHFPNDAGLSVDDRGWTEYGELVAAVTERYSWAEPKHVEAVTATDSKGRFERRGDRIRAAYGHSIAVTLEPTESDVPERLYHGTAPRNVGAILDEGLKPMDRQQVHLSETADEGREVGRRHADDPVLLAVDAEAMECEGFEVDRRGAGTYTAARVPPEFLERVDGDDEQADREDEQAGDQDGQAGDQDGQADDE</sequence>
<keyword evidence="3 5" id="KW-0520">NAD</keyword>
<dbReference type="Gene3D" id="3.20.170.30">
    <property type="match status" value="1"/>
</dbReference>
<evidence type="ECO:0000256" key="1">
    <source>
        <dbReference type="ARBA" id="ARBA00009836"/>
    </source>
</evidence>
<dbReference type="RefSeq" id="WP_310929494.1">
    <property type="nucleotide sequence ID" value="NZ_JAMQOQ010000004.1"/>
</dbReference>
<feature type="region of interest" description="Disordered" evidence="6">
    <location>
        <begin position="189"/>
        <end position="237"/>
    </location>
</feature>
<reference evidence="7 8" key="1">
    <citation type="submission" date="2022-06" db="EMBL/GenBank/DDBJ databases">
        <title>Halogeometricum sp. a new haloarchaeum isolate from saline soil.</title>
        <authorList>
            <person name="Strakova D."/>
            <person name="Galisteo C."/>
            <person name="Sanchez-Porro C."/>
            <person name="Ventosa A."/>
        </authorList>
    </citation>
    <scope>NUCLEOTIDE SEQUENCE [LARGE SCALE GENOMIC DNA]</scope>
    <source>
        <strain evidence="8">S3BR25-2</strain>
    </source>
</reference>
<evidence type="ECO:0000256" key="5">
    <source>
        <dbReference type="HAMAP-Rule" id="MF_00299"/>
    </source>
</evidence>
<dbReference type="Proteomes" id="UP001254813">
    <property type="component" value="Unassembled WGS sequence"/>
</dbReference>
<organism evidence="7 8">
    <name type="scientific">Halogeometricum luteum</name>
    <dbReference type="NCBI Taxonomy" id="2950537"/>
    <lineage>
        <taxon>Archaea</taxon>
        <taxon>Methanobacteriati</taxon>
        <taxon>Methanobacteriota</taxon>
        <taxon>Stenosarchaea group</taxon>
        <taxon>Halobacteria</taxon>
        <taxon>Halobacteriales</taxon>
        <taxon>Haloferacaceae</taxon>
        <taxon>Halogeometricum</taxon>
    </lineage>
</organism>
<dbReference type="InterPro" id="IPR002745">
    <property type="entry name" value="Ptrans_KptA/Tpt1"/>
</dbReference>
<name>A0ABU2G4Z2_9EURY</name>
<comment type="similarity">
    <text evidence="1 5">Belongs to the KptA/TPT1 family.</text>
</comment>
<gene>
    <name evidence="5" type="primary">kptA</name>
    <name evidence="7" type="ORF">NDI79_15440</name>
</gene>
<keyword evidence="2 5" id="KW-0808">Transferase</keyword>
<accession>A0ABU2G4Z2</accession>